<comment type="caution">
    <text evidence="1">The sequence shown here is derived from an EMBL/GenBank/DDBJ whole genome shotgun (WGS) entry which is preliminary data.</text>
</comment>
<protein>
    <submittedName>
        <fullName evidence="1">Uncharacterized protein</fullName>
    </submittedName>
</protein>
<reference evidence="1" key="1">
    <citation type="journal article" date="2015" name="Nature">
        <title>Complex archaea that bridge the gap between prokaryotes and eukaryotes.</title>
        <authorList>
            <person name="Spang A."/>
            <person name="Saw J.H."/>
            <person name="Jorgensen S.L."/>
            <person name="Zaremba-Niedzwiedzka K."/>
            <person name="Martijn J."/>
            <person name="Lind A.E."/>
            <person name="van Eijk R."/>
            <person name="Schleper C."/>
            <person name="Guy L."/>
            <person name="Ettema T.J."/>
        </authorList>
    </citation>
    <scope>NUCLEOTIDE SEQUENCE</scope>
</reference>
<name>A0A0F9DK94_9ZZZZ</name>
<evidence type="ECO:0000313" key="1">
    <source>
        <dbReference type="EMBL" id="KKL12428.1"/>
    </source>
</evidence>
<organism evidence="1">
    <name type="scientific">marine sediment metagenome</name>
    <dbReference type="NCBI Taxonomy" id="412755"/>
    <lineage>
        <taxon>unclassified sequences</taxon>
        <taxon>metagenomes</taxon>
        <taxon>ecological metagenomes</taxon>
    </lineage>
</organism>
<sequence length="55" mass="6727">MKKPDNKEDWYELDFSVPPKDVYIKKDDAFEYVLENYYDDVKEAVFEQEAESRQE</sequence>
<dbReference type="EMBL" id="LAZR01041261">
    <property type="protein sequence ID" value="KKL12428.1"/>
    <property type="molecule type" value="Genomic_DNA"/>
</dbReference>
<gene>
    <name evidence="1" type="ORF">LCGC14_2535840</name>
</gene>
<dbReference type="AlphaFoldDB" id="A0A0F9DK94"/>
<accession>A0A0F9DK94</accession>
<proteinExistence type="predicted"/>